<comment type="pathway">
    <text evidence="4">Amino-acid biosynthesis; L-arginine biosynthesis; N(2)-acetyl-L-ornithine from L-glutamate: step 4/4.</text>
</comment>
<evidence type="ECO:0000256" key="4">
    <source>
        <dbReference type="ARBA" id="ARBA00005024"/>
    </source>
</evidence>
<dbReference type="NCBIfam" id="NF002325">
    <property type="entry name" value="PRK01278.1"/>
    <property type="match status" value="1"/>
</dbReference>
<keyword evidence="9 10" id="KW-0663">Pyridoxal phosphate</keyword>
<organism evidence="11 12">
    <name type="scientific">Ceratopteris richardii</name>
    <name type="common">Triangle waterfern</name>
    <dbReference type="NCBI Taxonomy" id="49495"/>
    <lineage>
        <taxon>Eukaryota</taxon>
        <taxon>Viridiplantae</taxon>
        <taxon>Streptophyta</taxon>
        <taxon>Embryophyta</taxon>
        <taxon>Tracheophyta</taxon>
        <taxon>Polypodiopsida</taxon>
        <taxon>Polypodiidae</taxon>
        <taxon>Polypodiales</taxon>
        <taxon>Pteridineae</taxon>
        <taxon>Pteridaceae</taxon>
        <taxon>Parkerioideae</taxon>
        <taxon>Ceratopteris</taxon>
    </lineage>
</organism>
<gene>
    <name evidence="11" type="ORF">KP509_32G040400</name>
</gene>
<name>A0A8T2QUC5_CERRI</name>
<dbReference type="GO" id="GO:0009570">
    <property type="term" value="C:chloroplast stroma"/>
    <property type="evidence" value="ECO:0007669"/>
    <property type="project" value="TreeGrafter"/>
</dbReference>
<dbReference type="InterPro" id="IPR004636">
    <property type="entry name" value="AcOrn/SuccOrn_fam"/>
</dbReference>
<evidence type="ECO:0000256" key="1">
    <source>
        <dbReference type="ARBA" id="ARBA00001781"/>
    </source>
</evidence>
<dbReference type="PROSITE" id="PS00600">
    <property type="entry name" value="AA_TRANSFER_CLASS_3"/>
    <property type="match status" value="1"/>
</dbReference>
<evidence type="ECO:0000256" key="3">
    <source>
        <dbReference type="ARBA" id="ARBA00004173"/>
    </source>
</evidence>
<dbReference type="GO" id="GO:0006526">
    <property type="term" value="P:L-arginine biosynthetic process"/>
    <property type="evidence" value="ECO:0007669"/>
    <property type="project" value="UniProtKB-ARBA"/>
</dbReference>
<dbReference type="SUPFAM" id="SSF53383">
    <property type="entry name" value="PLP-dependent transferases"/>
    <property type="match status" value="1"/>
</dbReference>
<dbReference type="EMBL" id="CM035437">
    <property type="protein sequence ID" value="KAH7287148.1"/>
    <property type="molecule type" value="Genomic_DNA"/>
</dbReference>
<comment type="catalytic activity">
    <reaction evidence="1">
        <text>glyoxylate + L-alanine = glycine + pyruvate</text>
        <dbReference type="Rhea" id="RHEA:24248"/>
        <dbReference type="ChEBI" id="CHEBI:15361"/>
        <dbReference type="ChEBI" id="CHEBI:36655"/>
        <dbReference type="ChEBI" id="CHEBI:57305"/>
        <dbReference type="ChEBI" id="CHEBI:57972"/>
        <dbReference type="EC" id="2.6.1.44"/>
    </reaction>
</comment>
<comment type="cofactor">
    <cofactor evidence="2">
        <name>pyridoxal 5'-phosphate</name>
        <dbReference type="ChEBI" id="CHEBI:597326"/>
    </cofactor>
</comment>
<dbReference type="InterPro" id="IPR049704">
    <property type="entry name" value="Aminotrans_3_PPA_site"/>
</dbReference>
<dbReference type="GO" id="GO:0008453">
    <property type="term" value="F:alanine-glyoxylate transaminase activity"/>
    <property type="evidence" value="ECO:0007669"/>
    <property type="project" value="UniProtKB-EC"/>
</dbReference>
<dbReference type="CDD" id="cd00610">
    <property type="entry name" value="OAT_like"/>
    <property type="match status" value="1"/>
</dbReference>
<evidence type="ECO:0000256" key="8">
    <source>
        <dbReference type="ARBA" id="ARBA00022679"/>
    </source>
</evidence>
<evidence type="ECO:0000256" key="5">
    <source>
        <dbReference type="ARBA" id="ARBA00008954"/>
    </source>
</evidence>
<evidence type="ECO:0000256" key="7">
    <source>
        <dbReference type="ARBA" id="ARBA00022605"/>
    </source>
</evidence>
<keyword evidence="12" id="KW-1185">Reference proteome</keyword>
<dbReference type="OrthoDB" id="5419315at2759"/>
<dbReference type="NCBIfam" id="TIGR00707">
    <property type="entry name" value="argD"/>
    <property type="match status" value="1"/>
</dbReference>
<evidence type="ECO:0008006" key="13">
    <source>
        <dbReference type="Google" id="ProtNLM"/>
    </source>
</evidence>
<evidence type="ECO:0000313" key="12">
    <source>
        <dbReference type="Proteomes" id="UP000825935"/>
    </source>
</evidence>
<keyword evidence="7" id="KW-0028">Amino-acid biosynthesis</keyword>
<dbReference type="GO" id="GO:0042802">
    <property type="term" value="F:identical protein binding"/>
    <property type="evidence" value="ECO:0007669"/>
    <property type="project" value="TreeGrafter"/>
</dbReference>
<dbReference type="Gene3D" id="3.90.1150.10">
    <property type="entry name" value="Aspartate Aminotransferase, domain 1"/>
    <property type="match status" value="1"/>
</dbReference>
<dbReference type="GO" id="GO:0005739">
    <property type="term" value="C:mitochondrion"/>
    <property type="evidence" value="ECO:0007669"/>
    <property type="project" value="UniProtKB-SubCell"/>
</dbReference>
<dbReference type="Gene3D" id="3.40.640.10">
    <property type="entry name" value="Type I PLP-dependent aspartate aminotransferase-like (Major domain)"/>
    <property type="match status" value="1"/>
</dbReference>
<dbReference type="FunFam" id="3.40.640.10:FF:000004">
    <property type="entry name" value="Acetylornithine aminotransferase"/>
    <property type="match status" value="1"/>
</dbReference>
<dbReference type="HAMAP" id="MF_01107">
    <property type="entry name" value="ArgD_aminotrans_3"/>
    <property type="match status" value="1"/>
</dbReference>
<accession>A0A8T2QUC5</accession>
<dbReference type="InterPro" id="IPR015424">
    <property type="entry name" value="PyrdxlP-dep_Trfase"/>
</dbReference>
<dbReference type="InterPro" id="IPR050103">
    <property type="entry name" value="Class-III_PLP-dep_AT"/>
</dbReference>
<evidence type="ECO:0000313" key="11">
    <source>
        <dbReference type="EMBL" id="KAH7287148.1"/>
    </source>
</evidence>
<sequence length="484" mass="51948">MVSQVAFSSPVAHFKLPSTVPLSCNLTGKNFARSFRLTYPKPPCAVSDILVSSGEEEGKVRIAETPPSPNFTNVSLLEPSSTDDIIEAESHLFVQTYARFPVVFVKGHGCKLYDVEGKEYLDMSAGIAVNALGHGNENWVKAVSEQASVLAHVSNLYHSEPQVKLAKRLVESCFADRVFFCNSGTEANEAAVKFARKYQRVKAKKGSELHDPATEFIAFTNSFHGRTMGALALTSKEKYRAPFEPVMAGVQFIEFGNLEAAQSVIQQGKTAAVFVEPVQGEGGIFRAMDSFLKGLRESCDEAGTLLVFDEVQCGLGRTGQLWAHEAYDVQPDMMTIAKPLAGGLPIGAVLVKEEVASTIEFGDHGSTFAGGPVVCHAALAVLDHIQKPGFLDRVAKNGQLLQSLLRAKLGSNPHVKAIRGIGLIVGIELDVSATPLVKSALKKGLLILTAGAGNIVRLVPPLIISEQEIRSGVDILCECISSLD</sequence>
<comment type="caution">
    <text evidence="11">The sequence shown here is derived from an EMBL/GenBank/DDBJ whole genome shotgun (WGS) entry which is preliminary data.</text>
</comment>
<evidence type="ECO:0000256" key="10">
    <source>
        <dbReference type="RuleBase" id="RU003560"/>
    </source>
</evidence>
<protein>
    <recommendedName>
        <fullName evidence="13">Acetylornithine transaminase</fullName>
    </recommendedName>
</protein>
<evidence type="ECO:0000256" key="2">
    <source>
        <dbReference type="ARBA" id="ARBA00001933"/>
    </source>
</evidence>
<dbReference type="GO" id="GO:0030170">
    <property type="term" value="F:pyridoxal phosphate binding"/>
    <property type="evidence" value="ECO:0007669"/>
    <property type="project" value="InterPro"/>
</dbReference>
<keyword evidence="6" id="KW-0032">Aminotransferase</keyword>
<dbReference type="PIRSF" id="PIRSF000521">
    <property type="entry name" value="Transaminase_4ab_Lys_Orn"/>
    <property type="match status" value="1"/>
</dbReference>
<reference evidence="11" key="1">
    <citation type="submission" date="2021-08" db="EMBL/GenBank/DDBJ databases">
        <title>WGS assembly of Ceratopteris richardii.</title>
        <authorList>
            <person name="Marchant D.B."/>
            <person name="Chen G."/>
            <person name="Jenkins J."/>
            <person name="Shu S."/>
            <person name="Leebens-Mack J."/>
            <person name="Grimwood J."/>
            <person name="Schmutz J."/>
            <person name="Soltis P."/>
            <person name="Soltis D."/>
            <person name="Chen Z.-H."/>
        </authorList>
    </citation>
    <scope>NUCLEOTIDE SEQUENCE</scope>
    <source>
        <strain evidence="11">Whitten #5841</strain>
        <tissue evidence="11">Leaf</tissue>
    </source>
</reference>
<dbReference type="Pfam" id="PF00202">
    <property type="entry name" value="Aminotran_3"/>
    <property type="match status" value="1"/>
</dbReference>
<dbReference type="AlphaFoldDB" id="A0A8T2QUC5"/>
<comment type="similarity">
    <text evidence="5 10">Belongs to the class-III pyridoxal-phosphate-dependent aminotransferase family.</text>
</comment>
<dbReference type="OMA" id="GEIITME"/>
<dbReference type="PANTHER" id="PTHR11986">
    <property type="entry name" value="AMINOTRANSFERASE CLASS III"/>
    <property type="match status" value="1"/>
</dbReference>
<dbReference type="InterPro" id="IPR015422">
    <property type="entry name" value="PyrdxlP-dep_Trfase_small"/>
</dbReference>
<dbReference type="Proteomes" id="UP000825935">
    <property type="component" value="Chromosome 32"/>
</dbReference>
<keyword evidence="8" id="KW-0808">Transferase</keyword>
<dbReference type="PANTHER" id="PTHR11986:SF79">
    <property type="entry name" value="ACETYLORNITHINE AMINOTRANSFERASE, MITOCHONDRIAL"/>
    <property type="match status" value="1"/>
</dbReference>
<dbReference type="InterPro" id="IPR005814">
    <property type="entry name" value="Aminotrans_3"/>
</dbReference>
<dbReference type="InterPro" id="IPR015421">
    <property type="entry name" value="PyrdxlP-dep_Trfase_major"/>
</dbReference>
<proteinExistence type="inferred from homology"/>
<evidence type="ECO:0000256" key="6">
    <source>
        <dbReference type="ARBA" id="ARBA00022576"/>
    </source>
</evidence>
<comment type="subcellular location">
    <subcellularLocation>
        <location evidence="3">Mitochondrion</location>
    </subcellularLocation>
</comment>
<evidence type="ECO:0000256" key="9">
    <source>
        <dbReference type="ARBA" id="ARBA00022898"/>
    </source>
</evidence>